<name>A0A914I0E6_GLORO</name>
<dbReference type="InterPro" id="IPR035309">
    <property type="entry name" value="PSME4"/>
</dbReference>
<reference evidence="13" key="1">
    <citation type="submission" date="2022-11" db="UniProtKB">
        <authorList>
            <consortium name="WormBaseParasite"/>
        </authorList>
    </citation>
    <scope>IDENTIFICATION</scope>
</reference>
<dbReference type="Proteomes" id="UP000887572">
    <property type="component" value="Unplaced"/>
</dbReference>
<evidence type="ECO:0000256" key="1">
    <source>
        <dbReference type="ARBA" id="ARBA00004324"/>
    </source>
</evidence>
<evidence type="ECO:0000256" key="2">
    <source>
        <dbReference type="ARBA" id="ARBA00004496"/>
    </source>
</evidence>
<dbReference type="GO" id="GO:0005829">
    <property type="term" value="C:cytosol"/>
    <property type="evidence" value="ECO:0007669"/>
    <property type="project" value="TreeGrafter"/>
</dbReference>
<dbReference type="SUPFAM" id="SSF48371">
    <property type="entry name" value="ARM repeat"/>
    <property type="match status" value="1"/>
</dbReference>
<proteinExistence type="inferred from homology"/>
<dbReference type="InterPro" id="IPR016024">
    <property type="entry name" value="ARM-type_fold"/>
</dbReference>
<dbReference type="Pfam" id="PF11919">
    <property type="entry name" value="PSME4_C"/>
    <property type="match status" value="1"/>
</dbReference>
<protein>
    <submittedName>
        <fullName evidence="13">Proteasome activator complex subunit 4</fullName>
    </submittedName>
</protein>
<dbReference type="WBParaSite" id="Gr19_v10_g6157.t1">
    <property type="protein sequence ID" value="Gr19_v10_g6157.t1"/>
    <property type="gene ID" value="Gr19_v10_g6157"/>
</dbReference>
<accession>A0A914I0E6</accession>
<dbReference type="GO" id="GO:0016504">
    <property type="term" value="F:peptidase activator activity"/>
    <property type="evidence" value="ECO:0007669"/>
    <property type="project" value="InterPro"/>
</dbReference>
<keyword evidence="5" id="KW-0677">Repeat</keyword>
<keyword evidence="7" id="KW-0234">DNA repair</keyword>
<dbReference type="GO" id="GO:0016607">
    <property type="term" value="C:nuclear speck"/>
    <property type="evidence" value="ECO:0007669"/>
    <property type="project" value="UniProtKB-SubCell"/>
</dbReference>
<feature type="domain" description="Proteasome activator complex subunit 4 C-terminal" evidence="9">
    <location>
        <begin position="1852"/>
        <end position="1936"/>
    </location>
</feature>
<evidence type="ECO:0000259" key="9">
    <source>
        <dbReference type="Pfam" id="PF11919"/>
    </source>
</evidence>
<dbReference type="InterPro" id="IPR021843">
    <property type="entry name" value="PSME4_C"/>
</dbReference>
<organism evidence="12 13">
    <name type="scientific">Globodera rostochiensis</name>
    <name type="common">Golden nematode worm</name>
    <name type="synonym">Heterodera rostochiensis</name>
    <dbReference type="NCBI Taxonomy" id="31243"/>
    <lineage>
        <taxon>Eukaryota</taxon>
        <taxon>Metazoa</taxon>
        <taxon>Ecdysozoa</taxon>
        <taxon>Nematoda</taxon>
        <taxon>Chromadorea</taxon>
        <taxon>Rhabditida</taxon>
        <taxon>Tylenchina</taxon>
        <taxon>Tylenchomorpha</taxon>
        <taxon>Tylenchoidea</taxon>
        <taxon>Heteroderidae</taxon>
        <taxon>Heteroderinae</taxon>
        <taxon>Globodera</taxon>
    </lineage>
</organism>
<evidence type="ECO:0000256" key="8">
    <source>
        <dbReference type="ARBA" id="ARBA00023242"/>
    </source>
</evidence>
<sequence length="1936" mass="220442">MTRAQMTRAQMTRLGVFRPSHPYSTQSQIDNFSLNHLNPFSFVGNNNIIALKESDSSSFYSSDSSYEELPAEDLSDFEVESTVSAEDEENMTTEIENESDAEQECLDESNLFQRTVWQHRLLPYFTELQQEADLHFCHIKSGIANAVLCRDLKSLAIWLQELTRFIHLHSFRFSKTDHINLVKLLYGTLSKELDFRTVQAIGTVILQLLSRKSLLSREDLNLDWRPLYDLYIEVSFKHLEEDGLMLLPKDFKKGLGQLAVECSHFFPDAATQEMLNEVRPLFCPMDDRFLRGLGILAVFVPTSLSAAEHDAFGARLWTDELWWGFISSGMETKACEKILYIFARLAKDTPGYFNFSQHCVHLFTVLISSLKLEVGVDRVVATSSANLFPSLAQIFANTFGLNGNSIQSHFDQLFRSIRHYFHPSNVGGHTLSLLTFLLKLCSSFLYRVSRERYTARRYRQKVPEKMHLSDQQIDAFVNSIIPCIEYAAFSKARGELVPSIIRILAFLSPGLIIPFVLDIVYPALQTTLEPHRLTQSLHILAAICVPLVRDDPRRSDGQRLPIKSVEDMDAHLKSYRRHAIIILNNILPGLDVNDIVKSSFVFQICNMLLLLVPMDDCSQARLTRPDLTDEERELCSETASFDSFINQLMEKIFGMIEMLGSGAPNDRHSITKFDQRSVGSVEEKIIQQGALSVFCTVLINCSSTFFQQISAKFYAFARAHIFDSKPALDTITKMASTLVQYHPAVEFSRLFALSIDKFGKHFEESHLEDEEVDFVLVWWLSFAAAVVRNAPGTEMLRHRQTISEFIAKIVRFKSTKMIKLAADFVQCVLYSLCSVYPKLKPYHSRPFDVDHLSIRHWAVPVDKNKWSMEWHVPSDEELQNDVDGLVKSISDKQLLNVLTIAFKCFEACSALCPLFDEAEAIVDLTPTALPNVKLDIVAVPRHVKRLVAKEGGNNVNFRQQLFILVQKLGDHLLNERENDSRSIIALLNVVSAVIFSRGTEQKNFLSQMNAFNMTKQIFNDPLRGQKEAVESIVDGTLITMHMKRVLCKPYGAVTQSHIAASKLLLRFATSLYANVRIAAQKVLEAIFSTYRFSYKTVVDDVLAIIRSPSSHDQLKGALYVLVNGKEVSIVLRQDWAHLLKLWPALCLISNPDKQSIIQLTDLARDLILANFSSFQIEYTFPDSIMPLAECLLSDYPGNLHQAIWPLPDKQKLDEFRARETQTSTDKKNAFLSLSDQLYQIATNKELHWRQIDFAESLLSLLLRRDCDLPQNVVLHFFHLLVSEIINTRKIAIAFCGSWLKIHRQKAVKTICPIPKQQPNSGPGAKWPIKFGVREDNEFLLFDAKKTPADANEWDNCKFHAKVHLGYYTWPAEFKNYAPPIEQEWANREFSDLTPMEQSIVSVFKDSNFMDKFLNFYSLEEKKGSEQFDPVNSSLFYRIFRGFNDILLQEFIAMLDKVLNIAHESHHRLASELVTGLVCGSKLWRHAKVRKVQEWLEKRLTDTFLELTPEVEKNWGTALATIFGSCEPRSIAWLVEMLFRLARRPTEISTQIKTRLYLLQSGLNQFEWRTPNEWRQLTELCLEQISGLGGLYQNVRLRIGSCLATSVASDFKRAADDTDMHSKYNYVTVKEVISRINSLLTPLWKDTLKKDDDVAVPHTDSTVSLGDLASSAGNDELKREKLALITLLNFLSSLSAHWAQMCPTMDECVIHLVPLLAHYANDNSDEELKSNCNAQLVRYMGLSVTTTKADLETLLATCTMLREKATWWKSKICLLRFLQVFAFTNQYIITAQPGGFSRLQQLIMDLLCDCRFEVRVAAAETLGGLIRAAIVTVDGSVLDTSRRMASSTDPTIRHSGVLALSAVVLAFPYSVPDFLPEVLMALARHSKEPQPIYGTVKRALNEFKRTHQDEWHTHKSAFTEDQLLILTDVMISPSYYV</sequence>
<keyword evidence="6" id="KW-0227">DNA damage</keyword>
<evidence type="ECO:0000256" key="6">
    <source>
        <dbReference type="ARBA" id="ARBA00022763"/>
    </source>
</evidence>
<keyword evidence="4" id="KW-0963">Cytoplasm</keyword>
<dbReference type="PANTHER" id="PTHR32170">
    <property type="entry name" value="PROTEASOME ACTIVATOR COMPLEX SUBUNIT 4"/>
    <property type="match status" value="1"/>
</dbReference>
<dbReference type="InterPro" id="IPR055455">
    <property type="entry name" value="HEAT_PSME4"/>
</dbReference>
<comment type="subcellular location">
    <subcellularLocation>
        <location evidence="2">Cytoplasm</location>
    </subcellularLocation>
    <subcellularLocation>
        <location evidence="1">Nucleus speckle</location>
    </subcellularLocation>
</comment>
<evidence type="ECO:0000313" key="13">
    <source>
        <dbReference type="WBParaSite" id="Gr19_v10_g6157.t1"/>
    </source>
</evidence>
<evidence type="ECO:0000259" key="10">
    <source>
        <dbReference type="Pfam" id="PF16507"/>
    </source>
</evidence>
<keyword evidence="12" id="KW-1185">Reference proteome</keyword>
<dbReference type="GO" id="GO:0006281">
    <property type="term" value="P:DNA repair"/>
    <property type="evidence" value="ECO:0007669"/>
    <property type="project" value="UniProtKB-KW"/>
</dbReference>
<evidence type="ECO:0000259" key="11">
    <source>
        <dbReference type="Pfam" id="PF23096"/>
    </source>
</evidence>
<feature type="domain" description="Proteasome activator Blm10 middle HEAT repeats region" evidence="10">
    <location>
        <begin position="411"/>
        <end position="882"/>
    </location>
</feature>
<dbReference type="InterPro" id="IPR032430">
    <property type="entry name" value="Blm10_mid"/>
</dbReference>
<evidence type="ECO:0000256" key="3">
    <source>
        <dbReference type="ARBA" id="ARBA00005739"/>
    </source>
</evidence>
<dbReference type="GO" id="GO:0070628">
    <property type="term" value="F:proteasome binding"/>
    <property type="evidence" value="ECO:0007669"/>
    <property type="project" value="InterPro"/>
</dbReference>
<evidence type="ECO:0000256" key="7">
    <source>
        <dbReference type="ARBA" id="ARBA00023204"/>
    </source>
</evidence>
<dbReference type="PANTHER" id="PTHR32170:SF3">
    <property type="entry name" value="PROTEASOME ACTIVATOR COMPLEX SUBUNIT 4"/>
    <property type="match status" value="1"/>
</dbReference>
<dbReference type="InterPro" id="IPR011989">
    <property type="entry name" value="ARM-like"/>
</dbReference>
<evidence type="ECO:0000313" key="12">
    <source>
        <dbReference type="Proteomes" id="UP000887572"/>
    </source>
</evidence>
<feature type="domain" description="Proteasome activator complex subunit 4-like HEAT repeat-like" evidence="11">
    <location>
        <begin position="1272"/>
        <end position="1560"/>
    </location>
</feature>
<comment type="similarity">
    <text evidence="3">Belongs to the BLM10 family.</text>
</comment>
<dbReference type="GO" id="GO:0010499">
    <property type="term" value="P:proteasomal ubiquitin-independent protein catabolic process"/>
    <property type="evidence" value="ECO:0007669"/>
    <property type="project" value="TreeGrafter"/>
</dbReference>
<keyword evidence="8" id="KW-0539">Nucleus</keyword>
<evidence type="ECO:0000256" key="4">
    <source>
        <dbReference type="ARBA" id="ARBA00022490"/>
    </source>
</evidence>
<dbReference type="Pfam" id="PF23096">
    <property type="entry name" value="HEAT_PSME4"/>
    <property type="match status" value="1"/>
</dbReference>
<dbReference type="Pfam" id="PF16507">
    <property type="entry name" value="HEAT_PSME4_mid"/>
    <property type="match status" value="1"/>
</dbReference>
<evidence type="ECO:0000256" key="5">
    <source>
        <dbReference type="ARBA" id="ARBA00022737"/>
    </source>
</evidence>
<dbReference type="Gene3D" id="1.25.10.10">
    <property type="entry name" value="Leucine-rich Repeat Variant"/>
    <property type="match status" value="1"/>
</dbReference>